<dbReference type="SUPFAM" id="SSF100895">
    <property type="entry name" value="Kazal-type serine protease inhibitors"/>
    <property type="match status" value="1"/>
</dbReference>
<dbReference type="GO" id="GO:0004867">
    <property type="term" value="F:serine-type endopeptidase inhibitor activity"/>
    <property type="evidence" value="ECO:0007669"/>
    <property type="project" value="UniProtKB-KW"/>
</dbReference>
<keyword evidence="8" id="KW-0325">Glycoprotein</keyword>
<dbReference type="InterPro" id="IPR036058">
    <property type="entry name" value="Kazal_dom_sf"/>
</dbReference>
<sequence>MLYPQAGSICAPQIPLTPAGSPFHLAALGGGGDVSPLHHTPLHRADIDCTGFLKPGSGFNQMIDCSQQKGGNMFCTSEYNPICGSDGRTYGNKCKFCNAVSRSSGALFFSHQGAC</sequence>
<keyword evidence="6" id="KW-0722">Serine protease inhibitor</keyword>
<evidence type="ECO:0000256" key="2">
    <source>
        <dbReference type="ARBA" id="ARBA00019248"/>
    </source>
</evidence>
<evidence type="ECO:0000256" key="6">
    <source>
        <dbReference type="ARBA" id="ARBA00022900"/>
    </source>
</evidence>
<evidence type="ECO:0000313" key="10">
    <source>
        <dbReference type="Ensembl" id="ENSMCSP00000020157.1"/>
    </source>
</evidence>
<dbReference type="GO" id="GO:0005576">
    <property type="term" value="C:extracellular region"/>
    <property type="evidence" value="ECO:0007669"/>
    <property type="project" value="UniProtKB-SubCell"/>
</dbReference>
<dbReference type="Pfam" id="PF00050">
    <property type="entry name" value="Kazal_1"/>
    <property type="match status" value="1"/>
</dbReference>
<dbReference type="OrthoDB" id="328123at2759"/>
<reference evidence="10" key="1">
    <citation type="submission" date="2025-08" db="UniProtKB">
        <authorList>
            <consortium name="Ensembl"/>
        </authorList>
    </citation>
    <scope>IDENTIFICATION</scope>
</reference>
<organism evidence="10 11">
    <name type="scientific">Malurus cyaneus samueli</name>
    <dbReference type="NCBI Taxonomy" id="2593467"/>
    <lineage>
        <taxon>Eukaryota</taxon>
        <taxon>Metazoa</taxon>
        <taxon>Chordata</taxon>
        <taxon>Craniata</taxon>
        <taxon>Vertebrata</taxon>
        <taxon>Euteleostomi</taxon>
        <taxon>Archelosauria</taxon>
        <taxon>Archosauria</taxon>
        <taxon>Dinosauria</taxon>
        <taxon>Saurischia</taxon>
        <taxon>Theropoda</taxon>
        <taxon>Coelurosauria</taxon>
        <taxon>Aves</taxon>
        <taxon>Neognathae</taxon>
        <taxon>Neoaves</taxon>
        <taxon>Telluraves</taxon>
        <taxon>Australaves</taxon>
        <taxon>Passeriformes</taxon>
        <taxon>Meliphagoidea</taxon>
        <taxon>Maluridae</taxon>
        <taxon>Malurus</taxon>
    </lineage>
</organism>
<keyword evidence="5" id="KW-0677">Repeat</keyword>
<comment type="subcellular location">
    <subcellularLocation>
        <location evidence="1">Secreted</location>
    </subcellularLocation>
</comment>
<feature type="domain" description="Kazal-like" evidence="9">
    <location>
        <begin position="59"/>
        <end position="115"/>
    </location>
</feature>
<keyword evidence="7" id="KW-1015">Disulfide bond</keyword>
<dbReference type="SMART" id="SM00280">
    <property type="entry name" value="KAZAL"/>
    <property type="match status" value="1"/>
</dbReference>
<evidence type="ECO:0000256" key="7">
    <source>
        <dbReference type="ARBA" id="ARBA00023157"/>
    </source>
</evidence>
<dbReference type="PRINTS" id="PR00290">
    <property type="entry name" value="KAZALINHBTR"/>
</dbReference>
<evidence type="ECO:0000313" key="11">
    <source>
        <dbReference type="Proteomes" id="UP000694560"/>
    </source>
</evidence>
<name>A0A8C5UCX1_9PASS</name>
<dbReference type="Gene3D" id="3.30.60.30">
    <property type="match status" value="1"/>
</dbReference>
<dbReference type="PROSITE" id="PS00282">
    <property type="entry name" value="KAZAL_1"/>
    <property type="match status" value="1"/>
</dbReference>
<dbReference type="PANTHER" id="PTHR47499">
    <property type="entry name" value="SERINE PROTEASE INHIBITOR KAZAL-TYPE 7 SPINK7"/>
    <property type="match status" value="1"/>
</dbReference>
<dbReference type="Proteomes" id="UP000694560">
    <property type="component" value="Unplaced"/>
</dbReference>
<protein>
    <recommendedName>
        <fullName evidence="2">Ovomucoid</fullName>
    </recommendedName>
</protein>
<dbReference type="PROSITE" id="PS51465">
    <property type="entry name" value="KAZAL_2"/>
    <property type="match status" value="1"/>
</dbReference>
<keyword evidence="11" id="KW-1185">Reference proteome</keyword>
<dbReference type="Ensembl" id="ENSMCST00000020674.1">
    <property type="protein sequence ID" value="ENSMCSP00000020157.1"/>
    <property type="gene ID" value="ENSMCSG00000014156.1"/>
</dbReference>
<proteinExistence type="predicted"/>
<evidence type="ECO:0000259" key="9">
    <source>
        <dbReference type="PROSITE" id="PS51465"/>
    </source>
</evidence>
<evidence type="ECO:0000256" key="8">
    <source>
        <dbReference type="ARBA" id="ARBA00023180"/>
    </source>
</evidence>
<dbReference type="PANTHER" id="PTHR47499:SF1">
    <property type="entry name" value="SERINE PROTEASE INHIBITOR KAZAL-TYPE 7"/>
    <property type="match status" value="1"/>
</dbReference>
<dbReference type="AlphaFoldDB" id="A0A8C5UCX1"/>
<accession>A0A8C5UCX1</accession>
<dbReference type="InterPro" id="IPR050159">
    <property type="entry name" value="Kazal-type_SerProtInhib"/>
</dbReference>
<keyword evidence="4" id="KW-0646">Protease inhibitor</keyword>
<dbReference type="CDD" id="cd00104">
    <property type="entry name" value="KAZAL_FS"/>
    <property type="match status" value="1"/>
</dbReference>
<dbReference type="InterPro" id="IPR001239">
    <property type="entry name" value="Prot_inh_Kazal-m"/>
</dbReference>
<evidence type="ECO:0000256" key="4">
    <source>
        <dbReference type="ARBA" id="ARBA00022690"/>
    </source>
</evidence>
<evidence type="ECO:0000256" key="3">
    <source>
        <dbReference type="ARBA" id="ARBA00022525"/>
    </source>
</evidence>
<dbReference type="FunFam" id="3.30.60.30:FF:000037">
    <property type="entry name" value="Ovomucoid"/>
    <property type="match status" value="1"/>
</dbReference>
<evidence type="ECO:0000256" key="5">
    <source>
        <dbReference type="ARBA" id="ARBA00022737"/>
    </source>
</evidence>
<keyword evidence="3" id="KW-0964">Secreted</keyword>
<reference evidence="10" key="2">
    <citation type="submission" date="2025-09" db="UniProtKB">
        <authorList>
            <consortium name="Ensembl"/>
        </authorList>
    </citation>
    <scope>IDENTIFICATION</scope>
</reference>
<dbReference type="InterPro" id="IPR002350">
    <property type="entry name" value="Kazal_dom"/>
</dbReference>
<evidence type="ECO:0000256" key="1">
    <source>
        <dbReference type="ARBA" id="ARBA00004613"/>
    </source>
</evidence>